<comment type="caution">
    <text evidence="8">The sequence shown here is derived from an EMBL/GenBank/DDBJ whole genome shotgun (WGS) entry which is preliminary data.</text>
</comment>
<dbReference type="Proteomes" id="UP001153555">
    <property type="component" value="Unassembled WGS sequence"/>
</dbReference>
<accession>A0A9N7MTJ8</accession>
<evidence type="ECO:0000259" key="7">
    <source>
        <dbReference type="Pfam" id="PF10520"/>
    </source>
</evidence>
<name>A0A9N7MTJ8_STRHE</name>
<evidence type="ECO:0000313" key="8">
    <source>
        <dbReference type="EMBL" id="CAA0813961.1"/>
    </source>
</evidence>
<keyword evidence="5 6" id="KW-0472">Membrane</keyword>
<dbReference type="EMBL" id="CACSLK010012206">
    <property type="protein sequence ID" value="CAA0813961.1"/>
    <property type="molecule type" value="Genomic_DNA"/>
</dbReference>
<dbReference type="AlphaFoldDB" id="A0A9N7MTJ8"/>
<keyword evidence="9" id="KW-1185">Reference proteome</keyword>
<evidence type="ECO:0000256" key="2">
    <source>
        <dbReference type="ARBA" id="ARBA00007620"/>
    </source>
</evidence>
<feature type="transmembrane region" description="Helical" evidence="6">
    <location>
        <begin position="25"/>
        <end position="47"/>
    </location>
</feature>
<keyword evidence="3 6" id="KW-0812">Transmembrane</keyword>
<evidence type="ECO:0000256" key="6">
    <source>
        <dbReference type="SAM" id="Phobius"/>
    </source>
</evidence>
<dbReference type="PANTHER" id="PTHR48140:SF1">
    <property type="entry name" value="FATTY ACID DESATURASE 4, CHLOROPLASTIC-RELATED"/>
    <property type="match status" value="1"/>
</dbReference>
<evidence type="ECO:0000256" key="5">
    <source>
        <dbReference type="ARBA" id="ARBA00023136"/>
    </source>
</evidence>
<organism evidence="8 9">
    <name type="scientific">Striga hermonthica</name>
    <name type="common">Purple witchweed</name>
    <name type="synonym">Buchnera hermonthica</name>
    <dbReference type="NCBI Taxonomy" id="68872"/>
    <lineage>
        <taxon>Eukaryota</taxon>
        <taxon>Viridiplantae</taxon>
        <taxon>Streptophyta</taxon>
        <taxon>Embryophyta</taxon>
        <taxon>Tracheophyta</taxon>
        <taxon>Spermatophyta</taxon>
        <taxon>Magnoliopsida</taxon>
        <taxon>eudicotyledons</taxon>
        <taxon>Gunneridae</taxon>
        <taxon>Pentapetalae</taxon>
        <taxon>asterids</taxon>
        <taxon>lamiids</taxon>
        <taxon>Lamiales</taxon>
        <taxon>Orobanchaceae</taxon>
        <taxon>Buchnereae</taxon>
        <taxon>Striga</taxon>
    </lineage>
</organism>
<gene>
    <name evidence="8" type="ORF">SHERM_14295</name>
</gene>
<proteinExistence type="inferred from homology"/>
<dbReference type="InterPro" id="IPR052864">
    <property type="entry name" value="Chloroplast_FAD_CarF"/>
</dbReference>
<comment type="subcellular location">
    <subcellularLocation>
        <location evidence="1">Membrane</location>
        <topology evidence="1">Multi-pass membrane protein</topology>
    </subcellularLocation>
</comment>
<dbReference type="InterPro" id="IPR019547">
    <property type="entry name" value="Lipid_desat"/>
</dbReference>
<dbReference type="PANTHER" id="PTHR48140">
    <property type="entry name" value="FATTY ACID DESATURASE 4, CHLOROPLASTIC-RELATED"/>
    <property type="match status" value="1"/>
</dbReference>
<dbReference type="OrthoDB" id="5103at2759"/>
<evidence type="ECO:0000256" key="1">
    <source>
        <dbReference type="ARBA" id="ARBA00004141"/>
    </source>
</evidence>
<feature type="domain" description="Lipid desaturase" evidence="7">
    <location>
        <begin position="67"/>
        <end position="97"/>
    </location>
</feature>
<feature type="transmembrane region" description="Helical" evidence="6">
    <location>
        <begin position="54"/>
        <end position="80"/>
    </location>
</feature>
<keyword evidence="4 6" id="KW-1133">Transmembrane helix</keyword>
<protein>
    <submittedName>
        <fullName evidence="8">Fatty acid desaturase 4-like 2- chloroplastic</fullName>
    </submittedName>
</protein>
<evidence type="ECO:0000313" key="9">
    <source>
        <dbReference type="Proteomes" id="UP001153555"/>
    </source>
</evidence>
<reference evidence="8" key="1">
    <citation type="submission" date="2019-12" db="EMBL/GenBank/DDBJ databases">
        <authorList>
            <person name="Scholes J."/>
        </authorList>
    </citation>
    <scope>NUCLEOTIDE SEQUENCE</scope>
</reference>
<evidence type="ECO:0000256" key="4">
    <source>
        <dbReference type="ARBA" id="ARBA00022989"/>
    </source>
</evidence>
<dbReference type="GO" id="GO:0016020">
    <property type="term" value="C:membrane"/>
    <property type="evidence" value="ECO:0007669"/>
    <property type="project" value="UniProtKB-SubCell"/>
</dbReference>
<comment type="similarity">
    <text evidence="2">Belongs to the fatty acid desaturase CarF family.</text>
</comment>
<sequence length="103" mass="11339">MAAKQQNIPTIRDESYYKATWAHRAWFVAGCVSVLTCLAKSILIMVTESTKTPFALFAWLLAATGGYAMADLVSGVYHWAVDNYGSAHTPVFGTQMDDDQNET</sequence>
<dbReference type="Pfam" id="PF10520">
    <property type="entry name" value="Lipid_desat"/>
    <property type="match status" value="1"/>
</dbReference>
<evidence type="ECO:0000256" key="3">
    <source>
        <dbReference type="ARBA" id="ARBA00022692"/>
    </source>
</evidence>